<evidence type="ECO:0000256" key="5">
    <source>
        <dbReference type="ARBA" id="ARBA00022989"/>
    </source>
</evidence>
<organism evidence="10 11">
    <name type="scientific">Marinibaculum pumilum</name>
    <dbReference type="NCBI Taxonomy" id="1766165"/>
    <lineage>
        <taxon>Bacteria</taxon>
        <taxon>Pseudomonadati</taxon>
        <taxon>Pseudomonadota</taxon>
        <taxon>Alphaproteobacteria</taxon>
        <taxon>Rhodospirillales</taxon>
        <taxon>Rhodospirillaceae</taxon>
        <taxon>Marinibaculum</taxon>
    </lineage>
</organism>
<dbReference type="Proteomes" id="UP001595528">
    <property type="component" value="Unassembled WGS sequence"/>
</dbReference>
<comment type="caution">
    <text evidence="10">The sequence shown here is derived from an EMBL/GenBank/DDBJ whole genome shotgun (WGS) entry which is preliminary data.</text>
</comment>
<feature type="region of interest" description="Disordered" evidence="8">
    <location>
        <begin position="157"/>
        <end position="177"/>
    </location>
</feature>
<feature type="transmembrane region" description="Helical" evidence="7">
    <location>
        <begin position="87"/>
        <end position="105"/>
    </location>
</feature>
<evidence type="ECO:0000313" key="11">
    <source>
        <dbReference type="Proteomes" id="UP001595528"/>
    </source>
</evidence>
<evidence type="ECO:0000256" key="3">
    <source>
        <dbReference type="ARBA" id="ARBA00022475"/>
    </source>
</evidence>
<keyword evidence="7" id="KW-0997">Cell inner membrane</keyword>
<comment type="similarity">
    <text evidence="7">Belongs to the TRAP transporter small permease family.</text>
</comment>
<feature type="transmembrane region" description="Helical" evidence="7">
    <location>
        <begin position="47"/>
        <end position="66"/>
    </location>
</feature>
<evidence type="ECO:0000256" key="8">
    <source>
        <dbReference type="SAM" id="MobiDB-lite"/>
    </source>
</evidence>
<dbReference type="EMBL" id="JBHRTR010000054">
    <property type="protein sequence ID" value="MFC3231473.1"/>
    <property type="molecule type" value="Genomic_DNA"/>
</dbReference>
<keyword evidence="3" id="KW-1003">Cell membrane</keyword>
<keyword evidence="2 7" id="KW-0813">Transport</keyword>
<proteinExistence type="inferred from homology"/>
<keyword evidence="4 7" id="KW-0812">Transmembrane</keyword>
<evidence type="ECO:0000256" key="2">
    <source>
        <dbReference type="ARBA" id="ARBA00022448"/>
    </source>
</evidence>
<dbReference type="RefSeq" id="WP_379906959.1">
    <property type="nucleotide sequence ID" value="NZ_JBHRTR010000054.1"/>
</dbReference>
<evidence type="ECO:0000313" key="10">
    <source>
        <dbReference type="EMBL" id="MFC3231473.1"/>
    </source>
</evidence>
<sequence length="177" mass="18234">MILRRIDLVLGIVASLILAAIALLTFTDVVFRNAGTVIRGTVELTELMMGALIFTALPLVGFRDGHVTVELTQGVLTGMRGRIARQLTRLLSAAVLLVIGWQLAVKADRLASANDLTATLGLEKAPVAWFMAALCLIAGVLMLAELVSGRPDVPGGTVEAGAGTDAGADSGRGGAGT</sequence>
<gene>
    <name evidence="10" type="ORF">ACFOGJ_29765</name>
</gene>
<feature type="domain" description="Tripartite ATP-independent periplasmic transporters DctQ component" evidence="9">
    <location>
        <begin position="21"/>
        <end position="146"/>
    </location>
</feature>
<protein>
    <recommendedName>
        <fullName evidence="7">TRAP transporter small permease protein</fullName>
    </recommendedName>
</protein>
<evidence type="ECO:0000256" key="4">
    <source>
        <dbReference type="ARBA" id="ARBA00022692"/>
    </source>
</evidence>
<keyword evidence="5 7" id="KW-1133">Transmembrane helix</keyword>
<reference evidence="11" key="1">
    <citation type="journal article" date="2019" name="Int. J. Syst. Evol. Microbiol.">
        <title>The Global Catalogue of Microorganisms (GCM) 10K type strain sequencing project: providing services to taxonomists for standard genome sequencing and annotation.</title>
        <authorList>
            <consortium name="The Broad Institute Genomics Platform"/>
            <consortium name="The Broad Institute Genome Sequencing Center for Infectious Disease"/>
            <person name="Wu L."/>
            <person name="Ma J."/>
        </authorList>
    </citation>
    <scope>NUCLEOTIDE SEQUENCE [LARGE SCALE GENOMIC DNA]</scope>
    <source>
        <strain evidence="11">KCTC 42964</strain>
    </source>
</reference>
<accession>A0ABV7LA68</accession>
<comment type="function">
    <text evidence="7">Part of the tripartite ATP-independent periplasmic (TRAP) transport system.</text>
</comment>
<evidence type="ECO:0000259" key="9">
    <source>
        <dbReference type="Pfam" id="PF04290"/>
    </source>
</evidence>
<comment type="subcellular location">
    <subcellularLocation>
        <location evidence="7">Cell inner membrane</location>
        <topology evidence="7">Multi-pass membrane protein</topology>
    </subcellularLocation>
    <subcellularLocation>
        <location evidence="1">Cell membrane</location>
        <topology evidence="1">Multi-pass membrane protein</topology>
    </subcellularLocation>
</comment>
<keyword evidence="6 7" id="KW-0472">Membrane</keyword>
<evidence type="ECO:0000256" key="7">
    <source>
        <dbReference type="RuleBase" id="RU369079"/>
    </source>
</evidence>
<keyword evidence="11" id="KW-1185">Reference proteome</keyword>
<comment type="subunit">
    <text evidence="7">The complex comprises the extracytoplasmic solute receptor protein and the two transmembrane proteins.</text>
</comment>
<dbReference type="InterPro" id="IPR055348">
    <property type="entry name" value="DctQ"/>
</dbReference>
<name>A0ABV7LA68_9PROT</name>
<evidence type="ECO:0000256" key="1">
    <source>
        <dbReference type="ARBA" id="ARBA00004651"/>
    </source>
</evidence>
<evidence type="ECO:0000256" key="6">
    <source>
        <dbReference type="ARBA" id="ARBA00023136"/>
    </source>
</evidence>
<dbReference type="Pfam" id="PF04290">
    <property type="entry name" value="DctQ"/>
    <property type="match status" value="1"/>
</dbReference>
<feature type="transmembrane region" description="Helical" evidence="7">
    <location>
        <begin position="7"/>
        <end position="27"/>
    </location>
</feature>
<feature type="compositionally biased region" description="Low complexity" evidence="8">
    <location>
        <begin position="157"/>
        <end position="169"/>
    </location>
</feature>
<feature type="transmembrane region" description="Helical" evidence="7">
    <location>
        <begin position="125"/>
        <end position="144"/>
    </location>
</feature>